<protein>
    <submittedName>
        <fullName evidence="2">Uncharacterized protein</fullName>
    </submittedName>
</protein>
<evidence type="ECO:0000313" key="3">
    <source>
        <dbReference type="Proteomes" id="UP000288216"/>
    </source>
</evidence>
<keyword evidence="3" id="KW-1185">Reference proteome</keyword>
<reference evidence="2 3" key="1">
    <citation type="journal article" date="2018" name="Nat. Ecol. Evol.">
        <title>Shark genomes provide insights into elasmobranch evolution and the origin of vertebrates.</title>
        <authorList>
            <person name="Hara Y"/>
            <person name="Yamaguchi K"/>
            <person name="Onimaru K"/>
            <person name="Kadota M"/>
            <person name="Koyanagi M"/>
            <person name="Keeley SD"/>
            <person name="Tatsumi K"/>
            <person name="Tanaka K"/>
            <person name="Motone F"/>
            <person name="Kageyama Y"/>
            <person name="Nozu R"/>
            <person name="Adachi N"/>
            <person name="Nishimura O"/>
            <person name="Nakagawa R"/>
            <person name="Tanegashima C"/>
            <person name="Kiyatake I"/>
            <person name="Matsumoto R"/>
            <person name="Murakumo K"/>
            <person name="Nishida K"/>
            <person name="Terakita A"/>
            <person name="Kuratani S"/>
            <person name="Sato K"/>
            <person name="Hyodo S Kuraku.S."/>
        </authorList>
    </citation>
    <scope>NUCLEOTIDE SEQUENCE [LARGE SCALE GENOMIC DNA]</scope>
</reference>
<evidence type="ECO:0000313" key="2">
    <source>
        <dbReference type="EMBL" id="GCB69504.1"/>
    </source>
</evidence>
<feature type="coiled-coil region" evidence="1">
    <location>
        <begin position="89"/>
        <end position="116"/>
    </location>
</feature>
<dbReference type="STRING" id="75743.A0A401P8U4"/>
<name>A0A401P8U4_SCYTO</name>
<feature type="non-terminal residue" evidence="2">
    <location>
        <position position="146"/>
    </location>
</feature>
<accession>A0A401P8U4</accession>
<sequence length="146" mass="16469">MGKTHNISYENLKDNNGRLGFGFLQLQAAEHSYSKLSLDMIVIVVRKGTESKNNNRNGSVLTVLTLGAFLSVSWFASRLNLKGGDDDEETAYQHTLQELSNKMHKIEEENVKHSVEMKLVLDNIKHIIAVERRAMSNTSRNLTKVP</sequence>
<keyword evidence="1" id="KW-0175">Coiled coil</keyword>
<organism evidence="2 3">
    <name type="scientific">Scyliorhinus torazame</name>
    <name type="common">Cloudy catshark</name>
    <name type="synonym">Catulus torazame</name>
    <dbReference type="NCBI Taxonomy" id="75743"/>
    <lineage>
        <taxon>Eukaryota</taxon>
        <taxon>Metazoa</taxon>
        <taxon>Chordata</taxon>
        <taxon>Craniata</taxon>
        <taxon>Vertebrata</taxon>
        <taxon>Chondrichthyes</taxon>
        <taxon>Elasmobranchii</taxon>
        <taxon>Galeomorphii</taxon>
        <taxon>Galeoidea</taxon>
        <taxon>Carcharhiniformes</taxon>
        <taxon>Scyliorhinidae</taxon>
        <taxon>Scyliorhinus</taxon>
    </lineage>
</organism>
<gene>
    <name evidence="2" type="ORF">scyTo_0008398</name>
</gene>
<dbReference type="AlphaFoldDB" id="A0A401P8U4"/>
<proteinExistence type="predicted"/>
<dbReference type="EMBL" id="BFAA01003203">
    <property type="protein sequence ID" value="GCB69504.1"/>
    <property type="molecule type" value="Genomic_DNA"/>
</dbReference>
<evidence type="ECO:0000256" key="1">
    <source>
        <dbReference type="SAM" id="Coils"/>
    </source>
</evidence>
<comment type="caution">
    <text evidence="2">The sequence shown here is derived from an EMBL/GenBank/DDBJ whole genome shotgun (WGS) entry which is preliminary data.</text>
</comment>
<dbReference type="Proteomes" id="UP000288216">
    <property type="component" value="Unassembled WGS sequence"/>
</dbReference>